<name>A0A8K0H0K6_9ROSA</name>
<accession>A0A8K0H0K6</accession>
<dbReference type="AlphaFoldDB" id="A0A8K0H0K6"/>
<sequence length="123" mass="14067">MAWCAIRLQATQEVATLRKELNEYKARKKENNATYLESLKKNEELESRLAMIERKLIILVDLNEKQFDFMESELGLQSGNDIGNGDSFHQGKVIIVSVIMVLYSLLDLQKLNICFDKAVICNA</sequence>
<evidence type="ECO:0000313" key="2">
    <source>
        <dbReference type="EMBL" id="KAF3443454.1"/>
    </source>
</evidence>
<dbReference type="Proteomes" id="UP000796880">
    <property type="component" value="Unassembled WGS sequence"/>
</dbReference>
<gene>
    <name evidence="2" type="ORF">FNV43_RR13136</name>
</gene>
<proteinExistence type="predicted"/>
<feature type="coiled-coil region" evidence="1">
    <location>
        <begin position="7"/>
        <end position="62"/>
    </location>
</feature>
<organism evidence="2 3">
    <name type="scientific">Rhamnella rubrinervis</name>
    <dbReference type="NCBI Taxonomy" id="2594499"/>
    <lineage>
        <taxon>Eukaryota</taxon>
        <taxon>Viridiplantae</taxon>
        <taxon>Streptophyta</taxon>
        <taxon>Embryophyta</taxon>
        <taxon>Tracheophyta</taxon>
        <taxon>Spermatophyta</taxon>
        <taxon>Magnoliopsida</taxon>
        <taxon>eudicotyledons</taxon>
        <taxon>Gunneridae</taxon>
        <taxon>Pentapetalae</taxon>
        <taxon>rosids</taxon>
        <taxon>fabids</taxon>
        <taxon>Rosales</taxon>
        <taxon>Rhamnaceae</taxon>
        <taxon>rhamnoid group</taxon>
        <taxon>Rhamneae</taxon>
        <taxon>Rhamnella</taxon>
    </lineage>
</organism>
<evidence type="ECO:0000256" key="1">
    <source>
        <dbReference type="SAM" id="Coils"/>
    </source>
</evidence>
<comment type="caution">
    <text evidence="2">The sequence shown here is derived from an EMBL/GenBank/DDBJ whole genome shotgun (WGS) entry which is preliminary data.</text>
</comment>
<evidence type="ECO:0000313" key="3">
    <source>
        <dbReference type="Proteomes" id="UP000796880"/>
    </source>
</evidence>
<keyword evidence="1" id="KW-0175">Coiled coil</keyword>
<reference evidence="2" key="1">
    <citation type="submission" date="2020-03" db="EMBL/GenBank/DDBJ databases">
        <title>A high-quality chromosome-level genome assembly of a woody plant with both climbing and erect habits, Rhamnella rubrinervis.</title>
        <authorList>
            <person name="Lu Z."/>
            <person name="Yang Y."/>
            <person name="Zhu X."/>
            <person name="Sun Y."/>
        </authorList>
    </citation>
    <scope>NUCLEOTIDE SEQUENCE</scope>
    <source>
        <strain evidence="2">BYM</strain>
        <tissue evidence="2">Leaf</tissue>
    </source>
</reference>
<dbReference type="EMBL" id="VOIH02000006">
    <property type="protein sequence ID" value="KAF3443454.1"/>
    <property type="molecule type" value="Genomic_DNA"/>
</dbReference>
<keyword evidence="3" id="KW-1185">Reference proteome</keyword>
<protein>
    <submittedName>
        <fullName evidence="2">Uncharacterized protein</fullName>
    </submittedName>
</protein>